<gene>
    <name evidence="2" type="ORF">QCA50_007293</name>
</gene>
<evidence type="ECO:0000313" key="3">
    <source>
        <dbReference type="Proteomes" id="UP001385951"/>
    </source>
</evidence>
<sequence>MCLLVYILTNVVGIVDIWLHAVTTTIIQPTTTPLDTPFKFGVDQVLCPPYPDPWYEAISPCLMQSGGWGGGVSSKIPGMLVTANNSDSLETITLADANDMAILVKPNIPRDLMFRARSFGARASCQSINHLCKENPVVNCTGFPSTFPPYNALKPSGSTQLTEGDSRLFIQSSNCPWDIACPHVPSDQITNVAATLNSTVPPVNAYNLWMQFAWEAEGDQDYGLSQNVSDAIGSYSNVATMLSNCTLYFYNVTVDYNNGSYLLVDEELSNVGLSDGLGAPARLGHFASHLISNIEGRAFTDTSTGDLMTYLQQDLSRLALGSAAVITNISTDTLFQSSLGSVIVGRYPFWPIVIFLALLYLLAALALVLFLVMMISNRAESVVFRGDSRDGGGRQMSILELTQMRLRSPLCLVAALFPPQRNETDRGALSIETDELNLFDEKSNDERIQVGLHSKGSEFGVFREQLWQSEEDGRWTKPRTQMKELN</sequence>
<comment type="caution">
    <text evidence="2">The sequence shown here is derived from an EMBL/GenBank/DDBJ whole genome shotgun (WGS) entry which is preliminary data.</text>
</comment>
<organism evidence="2 3">
    <name type="scientific">Cerrena zonata</name>
    <dbReference type="NCBI Taxonomy" id="2478898"/>
    <lineage>
        <taxon>Eukaryota</taxon>
        <taxon>Fungi</taxon>
        <taxon>Dikarya</taxon>
        <taxon>Basidiomycota</taxon>
        <taxon>Agaricomycotina</taxon>
        <taxon>Agaricomycetes</taxon>
        <taxon>Polyporales</taxon>
        <taxon>Cerrenaceae</taxon>
        <taxon>Cerrena</taxon>
    </lineage>
</organism>
<dbReference type="EMBL" id="JASBNA010000008">
    <property type="protein sequence ID" value="KAK7689501.1"/>
    <property type="molecule type" value="Genomic_DNA"/>
</dbReference>
<accession>A0AAW0G9M2</accession>
<dbReference type="Proteomes" id="UP001385951">
    <property type="component" value="Unassembled WGS sequence"/>
</dbReference>
<evidence type="ECO:0000256" key="1">
    <source>
        <dbReference type="SAM" id="Phobius"/>
    </source>
</evidence>
<keyword evidence="3" id="KW-1185">Reference proteome</keyword>
<keyword evidence="1" id="KW-0812">Transmembrane</keyword>
<protein>
    <submittedName>
        <fullName evidence="2">Uncharacterized protein</fullName>
    </submittedName>
</protein>
<keyword evidence="1" id="KW-0472">Membrane</keyword>
<dbReference type="AlphaFoldDB" id="A0AAW0G9M2"/>
<name>A0AAW0G9M2_9APHY</name>
<reference evidence="2 3" key="1">
    <citation type="submission" date="2022-09" db="EMBL/GenBank/DDBJ databases">
        <authorList>
            <person name="Palmer J.M."/>
        </authorList>
    </citation>
    <scope>NUCLEOTIDE SEQUENCE [LARGE SCALE GENOMIC DNA]</scope>
    <source>
        <strain evidence="2 3">DSM 7382</strain>
    </source>
</reference>
<feature type="transmembrane region" description="Helical" evidence="1">
    <location>
        <begin position="349"/>
        <end position="375"/>
    </location>
</feature>
<keyword evidence="1" id="KW-1133">Transmembrane helix</keyword>
<proteinExistence type="predicted"/>
<evidence type="ECO:0000313" key="2">
    <source>
        <dbReference type="EMBL" id="KAK7689501.1"/>
    </source>
</evidence>